<dbReference type="NCBIfam" id="TIGR01470">
    <property type="entry name" value="cysG_Nterm"/>
    <property type="match status" value="1"/>
</dbReference>
<dbReference type="EMBL" id="WFKJ01000002">
    <property type="protein sequence ID" value="KAB7892795.1"/>
    <property type="molecule type" value="Genomic_DNA"/>
</dbReference>
<gene>
    <name evidence="9" type="ORF">GBG18_01230</name>
    <name evidence="8" type="ORF">GBG19_01520</name>
</gene>
<feature type="domain" description="Siroheme synthase central" evidence="7">
    <location>
        <begin position="120"/>
        <end position="140"/>
    </location>
</feature>
<dbReference type="InterPro" id="IPR036291">
    <property type="entry name" value="NAD(P)-bd_dom_sf"/>
</dbReference>
<proteinExistence type="predicted"/>
<evidence type="ECO:0000256" key="2">
    <source>
        <dbReference type="ARBA" id="ARBA00012400"/>
    </source>
</evidence>
<evidence type="ECO:0000256" key="6">
    <source>
        <dbReference type="ARBA" id="ARBA00047561"/>
    </source>
</evidence>
<dbReference type="Proteomes" id="UP000461010">
    <property type="component" value="Unassembled WGS sequence"/>
</dbReference>
<dbReference type="PANTHER" id="PTHR35330">
    <property type="entry name" value="SIROHEME BIOSYNTHESIS PROTEIN MET8"/>
    <property type="match status" value="1"/>
</dbReference>
<evidence type="ECO:0000256" key="5">
    <source>
        <dbReference type="ARBA" id="ARBA00023244"/>
    </source>
</evidence>
<evidence type="ECO:0000313" key="11">
    <source>
        <dbReference type="Proteomes" id="UP000472839"/>
    </source>
</evidence>
<dbReference type="Gene3D" id="3.40.50.720">
    <property type="entry name" value="NAD(P)-binding Rossmann-like Domain"/>
    <property type="match status" value="1"/>
</dbReference>
<evidence type="ECO:0000259" key="7">
    <source>
        <dbReference type="Pfam" id="PF14824"/>
    </source>
</evidence>
<dbReference type="Proteomes" id="UP000472839">
    <property type="component" value="Unassembled WGS sequence"/>
</dbReference>
<keyword evidence="5" id="KW-0627">Porphyrin biosynthesis</keyword>
<keyword evidence="10" id="KW-1185">Reference proteome</keyword>
<dbReference type="UniPathway" id="UPA00262">
    <property type="reaction ID" value="UER00222"/>
</dbReference>
<evidence type="ECO:0000313" key="8">
    <source>
        <dbReference type="EMBL" id="KAB7891071.1"/>
    </source>
</evidence>
<keyword evidence="4" id="KW-0520">NAD</keyword>
<dbReference type="InterPro" id="IPR028161">
    <property type="entry name" value="Met8-like"/>
</dbReference>
<dbReference type="InterPro" id="IPR006367">
    <property type="entry name" value="Sirohaem_synthase_N"/>
</dbReference>
<accession>A0A6L4WXL1</accession>
<dbReference type="GO" id="GO:0019354">
    <property type="term" value="P:siroheme biosynthetic process"/>
    <property type="evidence" value="ECO:0007669"/>
    <property type="project" value="UniProtKB-UniPathway"/>
</dbReference>
<dbReference type="InterPro" id="IPR028281">
    <property type="entry name" value="Sirohaem_synthase_central"/>
</dbReference>
<comment type="pathway">
    <text evidence="1">Porphyrin-containing compound metabolism; siroheme biosynthesis; sirohydrochlorin from precorrin-2: step 1/1.</text>
</comment>
<name>A0A6L4WXL1_9BACT</name>
<evidence type="ECO:0000256" key="1">
    <source>
        <dbReference type="ARBA" id="ARBA00005010"/>
    </source>
</evidence>
<dbReference type="GO" id="GO:0043115">
    <property type="term" value="F:precorrin-2 dehydrogenase activity"/>
    <property type="evidence" value="ECO:0007669"/>
    <property type="project" value="UniProtKB-EC"/>
</dbReference>
<comment type="catalytic activity">
    <reaction evidence="6">
        <text>precorrin-2 + NAD(+) = sirohydrochlorin + NADH + 2 H(+)</text>
        <dbReference type="Rhea" id="RHEA:15613"/>
        <dbReference type="ChEBI" id="CHEBI:15378"/>
        <dbReference type="ChEBI" id="CHEBI:57540"/>
        <dbReference type="ChEBI" id="CHEBI:57945"/>
        <dbReference type="ChEBI" id="CHEBI:58351"/>
        <dbReference type="ChEBI" id="CHEBI:58827"/>
        <dbReference type="EC" id="1.3.1.76"/>
    </reaction>
</comment>
<evidence type="ECO:0000313" key="10">
    <source>
        <dbReference type="Proteomes" id="UP000461010"/>
    </source>
</evidence>
<evidence type="ECO:0000256" key="3">
    <source>
        <dbReference type="ARBA" id="ARBA00023002"/>
    </source>
</evidence>
<dbReference type="Pfam" id="PF14824">
    <property type="entry name" value="Sirohm_synth_M"/>
    <property type="match status" value="1"/>
</dbReference>
<dbReference type="PANTHER" id="PTHR35330:SF1">
    <property type="entry name" value="SIROHEME BIOSYNTHESIS PROTEIN MET8"/>
    <property type="match status" value="1"/>
</dbReference>
<dbReference type="SUPFAM" id="SSF51735">
    <property type="entry name" value="NAD(P)-binding Rossmann-fold domains"/>
    <property type="match status" value="1"/>
</dbReference>
<comment type="caution">
    <text evidence="8">The sequence shown here is derived from an EMBL/GenBank/DDBJ whole genome shotgun (WGS) entry which is preliminary data.</text>
</comment>
<evidence type="ECO:0000256" key="4">
    <source>
        <dbReference type="ARBA" id="ARBA00023027"/>
    </source>
</evidence>
<dbReference type="EMBL" id="WFKK01000002">
    <property type="protein sequence ID" value="KAB7891071.1"/>
    <property type="molecule type" value="Genomic_DNA"/>
</dbReference>
<dbReference type="RefSeq" id="WP_152187631.1">
    <property type="nucleotide sequence ID" value="NZ_WFKI01000002.1"/>
</dbReference>
<protein>
    <recommendedName>
        <fullName evidence="2">precorrin-2 dehydrogenase</fullName>
        <ecNumber evidence="2">1.3.1.76</ecNumber>
    </recommendedName>
</protein>
<dbReference type="AlphaFoldDB" id="A0A6L4WXL1"/>
<dbReference type="GO" id="GO:0004325">
    <property type="term" value="F:ferrochelatase activity"/>
    <property type="evidence" value="ECO:0007669"/>
    <property type="project" value="InterPro"/>
</dbReference>
<evidence type="ECO:0000313" key="9">
    <source>
        <dbReference type="EMBL" id="KAB7892795.1"/>
    </source>
</evidence>
<organism evidence="8 11">
    <name type="scientific">Poseidonibacter ostreae</name>
    <dbReference type="NCBI Taxonomy" id="2654171"/>
    <lineage>
        <taxon>Bacteria</taxon>
        <taxon>Pseudomonadati</taxon>
        <taxon>Campylobacterota</taxon>
        <taxon>Epsilonproteobacteria</taxon>
        <taxon>Campylobacterales</taxon>
        <taxon>Arcobacteraceae</taxon>
        <taxon>Poseidonibacter</taxon>
    </lineage>
</organism>
<dbReference type="Pfam" id="PF13241">
    <property type="entry name" value="NAD_binding_7"/>
    <property type="match status" value="1"/>
</dbReference>
<dbReference type="SUPFAM" id="SSF75615">
    <property type="entry name" value="Siroheme synthase middle domains-like"/>
    <property type="match status" value="1"/>
</dbReference>
<dbReference type="EC" id="1.3.1.76" evidence="2"/>
<reference evidence="10 11" key="1">
    <citation type="submission" date="2019-10" db="EMBL/GenBank/DDBJ databases">
        <title>Poseidonibacter ostreae sp. nov., isolated from the gut of the Ostrea denselamellosa.</title>
        <authorList>
            <person name="Choi A."/>
        </authorList>
    </citation>
    <scope>NUCLEOTIDE SEQUENCE [LARGE SCALE GENOMIC DNA]</scope>
    <source>
        <strain evidence="8 11">SJOD-M-33</strain>
        <strain evidence="9 10">SJOD-M-5</strain>
    </source>
</reference>
<dbReference type="Gene3D" id="3.30.160.110">
    <property type="entry name" value="Siroheme synthase, domain 2"/>
    <property type="match status" value="1"/>
</dbReference>
<sequence length="190" mass="22122">MSYVPVFIKFDDKKVLIIGGGTIAYRKLKYLLEFTNNITIISNECISEVRELIQNKCLSYIQRNYNFSDAKGFDIVLAAVDNIKLQESIYVETRDYKCLYSCVDIQEYCDFIFPAHIKKGDLTIAISTSGSSPAMSKQLKLWLENIIPNSVENFLKQMREYRNTMPKGKDRMKFLDKKAKEYISNFKEEK</sequence>
<keyword evidence="3" id="KW-0560">Oxidoreductase</keyword>